<reference evidence="1 2" key="1">
    <citation type="journal article" date="2021" name="Elife">
        <title>Chloroplast acquisition without the gene transfer in kleptoplastic sea slugs, Plakobranchus ocellatus.</title>
        <authorList>
            <person name="Maeda T."/>
            <person name="Takahashi S."/>
            <person name="Yoshida T."/>
            <person name="Shimamura S."/>
            <person name="Takaki Y."/>
            <person name="Nagai Y."/>
            <person name="Toyoda A."/>
            <person name="Suzuki Y."/>
            <person name="Arimoto A."/>
            <person name="Ishii H."/>
            <person name="Satoh N."/>
            <person name="Nishiyama T."/>
            <person name="Hasebe M."/>
            <person name="Maruyama T."/>
            <person name="Minagawa J."/>
            <person name="Obokata J."/>
            <person name="Shigenobu S."/>
        </authorList>
    </citation>
    <scope>NUCLEOTIDE SEQUENCE [LARGE SCALE GENOMIC DNA]</scope>
</reference>
<dbReference type="Proteomes" id="UP000735302">
    <property type="component" value="Unassembled WGS sequence"/>
</dbReference>
<gene>
    <name evidence="1" type="ORF">PoB_003876700</name>
</gene>
<organism evidence="1 2">
    <name type="scientific">Plakobranchus ocellatus</name>
    <dbReference type="NCBI Taxonomy" id="259542"/>
    <lineage>
        <taxon>Eukaryota</taxon>
        <taxon>Metazoa</taxon>
        <taxon>Spiralia</taxon>
        <taxon>Lophotrochozoa</taxon>
        <taxon>Mollusca</taxon>
        <taxon>Gastropoda</taxon>
        <taxon>Heterobranchia</taxon>
        <taxon>Euthyneura</taxon>
        <taxon>Panpulmonata</taxon>
        <taxon>Sacoglossa</taxon>
        <taxon>Placobranchoidea</taxon>
        <taxon>Plakobranchidae</taxon>
        <taxon>Plakobranchus</taxon>
    </lineage>
</organism>
<evidence type="ECO:0000313" key="1">
    <source>
        <dbReference type="EMBL" id="GFO12262.1"/>
    </source>
</evidence>
<sequence>MPRGGLDMICWRSSEARVGLTTSSLPVEVIARKETGKDHLAVTPIRPDPYNDNSLSLSLSHTDSAGNQIQVTSDEKPARYVTDRVLLPVELGSTSAQDTGAGDGQTSNQFDMCPQRLLYNDDVYTEKKSHCASGGQGFTRCNCTGTKKGVGQGDVNAFQQGFSVTYAVTAASNCYNK</sequence>
<name>A0AAV4AYA0_9GAST</name>
<accession>A0AAV4AYA0</accession>
<protein>
    <submittedName>
        <fullName evidence="1">Uncharacterized protein</fullName>
    </submittedName>
</protein>
<evidence type="ECO:0000313" key="2">
    <source>
        <dbReference type="Proteomes" id="UP000735302"/>
    </source>
</evidence>
<keyword evidence="2" id="KW-1185">Reference proteome</keyword>
<comment type="caution">
    <text evidence="1">The sequence shown here is derived from an EMBL/GenBank/DDBJ whole genome shotgun (WGS) entry which is preliminary data.</text>
</comment>
<dbReference type="AlphaFoldDB" id="A0AAV4AYA0"/>
<proteinExistence type="predicted"/>
<dbReference type="EMBL" id="BLXT01004391">
    <property type="protein sequence ID" value="GFO12262.1"/>
    <property type="molecule type" value="Genomic_DNA"/>
</dbReference>